<reference evidence="3" key="1">
    <citation type="journal article" date="2019" name="Int. J. Syst. Evol. Microbiol.">
        <title>The Global Catalogue of Microorganisms (GCM) 10K type strain sequencing project: providing services to taxonomists for standard genome sequencing and annotation.</title>
        <authorList>
            <consortium name="The Broad Institute Genomics Platform"/>
            <consortium name="The Broad Institute Genome Sequencing Center for Infectious Disease"/>
            <person name="Wu L."/>
            <person name="Ma J."/>
        </authorList>
    </citation>
    <scope>NUCLEOTIDE SEQUENCE [LARGE SCALE GENOMIC DNA]</scope>
    <source>
        <strain evidence="3">CGMCC 1.6784</strain>
    </source>
</reference>
<keyword evidence="1" id="KW-0472">Membrane</keyword>
<dbReference type="RefSeq" id="WP_188819908.1">
    <property type="nucleotide sequence ID" value="NZ_BMLK01000010.1"/>
</dbReference>
<gene>
    <name evidence="2" type="ORF">GCM10011349_23750</name>
</gene>
<evidence type="ECO:0000313" key="2">
    <source>
        <dbReference type="EMBL" id="GGN51294.1"/>
    </source>
</evidence>
<protein>
    <recommendedName>
        <fullName evidence="4">Sugar transporter</fullName>
    </recommendedName>
</protein>
<sequence>MVDAIGTSSGAKAPVSFWIVAILSLLWNAMGCADFTMTVTRNATYLAGFPPEMTNWLDSAPSWTLIPWALGVWGALAGSLFLLLRSGWAVTAFAASLIGLAVSQIWQFSSNMPDSMTSPGSVAFTVTIWGVALALLWYSVRMRRAGVLR</sequence>
<dbReference type="EMBL" id="BMLK01000010">
    <property type="protein sequence ID" value="GGN51294.1"/>
    <property type="molecule type" value="Genomic_DNA"/>
</dbReference>
<keyword evidence="1" id="KW-0812">Transmembrane</keyword>
<feature type="transmembrane region" description="Helical" evidence="1">
    <location>
        <begin position="60"/>
        <end position="83"/>
    </location>
</feature>
<name>A0ABQ2JPP1_9SPHN</name>
<evidence type="ECO:0000256" key="1">
    <source>
        <dbReference type="SAM" id="Phobius"/>
    </source>
</evidence>
<comment type="caution">
    <text evidence="2">The sequence shown here is derived from an EMBL/GenBank/DDBJ whole genome shotgun (WGS) entry which is preliminary data.</text>
</comment>
<feature type="transmembrane region" description="Helical" evidence="1">
    <location>
        <begin position="121"/>
        <end position="140"/>
    </location>
</feature>
<feature type="transmembrane region" description="Helical" evidence="1">
    <location>
        <begin position="90"/>
        <end position="109"/>
    </location>
</feature>
<feature type="transmembrane region" description="Helical" evidence="1">
    <location>
        <begin position="15"/>
        <end position="40"/>
    </location>
</feature>
<keyword evidence="3" id="KW-1185">Reference proteome</keyword>
<organism evidence="2 3">
    <name type="scientific">Novosphingobium indicum</name>
    <dbReference type="NCBI Taxonomy" id="462949"/>
    <lineage>
        <taxon>Bacteria</taxon>
        <taxon>Pseudomonadati</taxon>
        <taxon>Pseudomonadota</taxon>
        <taxon>Alphaproteobacteria</taxon>
        <taxon>Sphingomonadales</taxon>
        <taxon>Sphingomonadaceae</taxon>
        <taxon>Novosphingobium</taxon>
    </lineage>
</organism>
<evidence type="ECO:0000313" key="3">
    <source>
        <dbReference type="Proteomes" id="UP000605099"/>
    </source>
</evidence>
<evidence type="ECO:0008006" key="4">
    <source>
        <dbReference type="Google" id="ProtNLM"/>
    </source>
</evidence>
<keyword evidence="1" id="KW-1133">Transmembrane helix</keyword>
<accession>A0ABQ2JPP1</accession>
<dbReference type="Proteomes" id="UP000605099">
    <property type="component" value="Unassembled WGS sequence"/>
</dbReference>
<proteinExistence type="predicted"/>